<dbReference type="InterPro" id="IPR000742">
    <property type="entry name" value="EGF"/>
</dbReference>
<proteinExistence type="predicted"/>
<dbReference type="Gene3D" id="4.10.530.10">
    <property type="entry name" value="Gamma-fibrinogen Carboxyl Terminal Fragment, domain 2"/>
    <property type="match status" value="2"/>
</dbReference>
<dbReference type="Gene3D" id="2.10.25.10">
    <property type="entry name" value="Laminin"/>
    <property type="match status" value="1"/>
</dbReference>
<dbReference type="SMART" id="SM00186">
    <property type="entry name" value="FBG"/>
    <property type="match status" value="2"/>
</dbReference>
<dbReference type="EnsemblMetazoa" id="XM_038205148.1">
    <property type="protein sequence ID" value="XP_038061076.1"/>
    <property type="gene ID" value="LOC119731864"/>
</dbReference>
<dbReference type="InterPro" id="IPR036056">
    <property type="entry name" value="Fibrinogen-like_C"/>
</dbReference>
<dbReference type="SUPFAM" id="SSF56496">
    <property type="entry name" value="Fibrinogen C-terminal domain-like"/>
    <property type="match status" value="2"/>
</dbReference>
<dbReference type="CDD" id="cd00087">
    <property type="entry name" value="FReD"/>
    <property type="match status" value="1"/>
</dbReference>
<dbReference type="InterPro" id="IPR050373">
    <property type="entry name" value="Fibrinogen_C-term_domain"/>
</dbReference>
<keyword evidence="5" id="KW-1185">Reference proteome</keyword>
<evidence type="ECO:0000256" key="1">
    <source>
        <dbReference type="PROSITE-ProRule" id="PRU00076"/>
    </source>
</evidence>
<dbReference type="AlphaFoldDB" id="A0A914AC80"/>
<accession>A0A914AC80</accession>
<dbReference type="InterPro" id="IPR002181">
    <property type="entry name" value="Fibrinogen_a/b/g_C_dom"/>
</dbReference>
<comment type="caution">
    <text evidence="1">Lacks conserved residue(s) required for the propagation of feature annotation.</text>
</comment>
<reference evidence="4" key="1">
    <citation type="submission" date="2022-11" db="UniProtKB">
        <authorList>
            <consortium name="EnsemblMetazoa"/>
        </authorList>
    </citation>
    <scope>IDENTIFICATION</scope>
</reference>
<dbReference type="GeneID" id="119731864"/>
<dbReference type="PANTHER" id="PTHR19143:SF459">
    <property type="entry name" value="FIBRINOGEN C-TERMINAL DOMAIN-CONTAINING PROTEIN"/>
    <property type="match status" value="1"/>
</dbReference>
<dbReference type="GO" id="GO:0005615">
    <property type="term" value="C:extracellular space"/>
    <property type="evidence" value="ECO:0007669"/>
    <property type="project" value="TreeGrafter"/>
</dbReference>
<dbReference type="PANTHER" id="PTHR19143">
    <property type="entry name" value="FIBRINOGEN/TENASCIN/ANGIOPOEITIN"/>
    <property type="match status" value="1"/>
</dbReference>
<keyword evidence="1" id="KW-1015">Disulfide bond</keyword>
<feature type="domain" description="Fibrinogen C-terminal" evidence="3">
    <location>
        <begin position="361"/>
        <end position="570"/>
    </location>
</feature>
<keyword evidence="1" id="KW-0245">EGF-like domain</keyword>
<evidence type="ECO:0000259" key="2">
    <source>
        <dbReference type="PROSITE" id="PS50026"/>
    </source>
</evidence>
<dbReference type="OrthoDB" id="10115181at2759"/>
<feature type="disulfide bond" evidence="1">
    <location>
        <begin position="138"/>
        <end position="147"/>
    </location>
</feature>
<dbReference type="Gene3D" id="3.90.215.10">
    <property type="entry name" value="Gamma Fibrinogen, chain A, domain 1"/>
    <property type="match status" value="2"/>
</dbReference>
<dbReference type="CDD" id="cd00054">
    <property type="entry name" value="EGF_CA"/>
    <property type="match status" value="1"/>
</dbReference>
<evidence type="ECO:0000259" key="3">
    <source>
        <dbReference type="PROSITE" id="PS51406"/>
    </source>
</evidence>
<dbReference type="Proteomes" id="UP000887568">
    <property type="component" value="Unplaced"/>
</dbReference>
<dbReference type="Pfam" id="PF00147">
    <property type="entry name" value="Fibrinogen_C"/>
    <property type="match status" value="2"/>
</dbReference>
<dbReference type="RefSeq" id="XP_038061076.1">
    <property type="nucleotide sequence ID" value="XM_038205148.1"/>
</dbReference>
<dbReference type="PROSITE" id="PS00022">
    <property type="entry name" value="EGF_1"/>
    <property type="match status" value="1"/>
</dbReference>
<sequence length="570" mass="66081">MYLIPFRCLHFENEEKEDFSSGSLLDIFFISVTIWGVVLAERVCYFSQEPDASQSGRLRWVMPGSQEDRCACTSTRPGPVNVQPVRWSHPPFYTDTPIFTDDQEDIHDYFGCPNPCQPNPCRYNGKCKKHGDSFQCDCKRGINGERCDKPKDCHALYDARIRDSGVYTIYPSQYPEGLQVYCDGNGWIVFQDRFDGSVNFTRNWTEYRDGFGDLWGEFWLGNEKLRQLTSTKEWALEIELMYDDLSGSIDQFTIRWPFRVVGDDYRLVVEGLTDGFPFLSIDTPRAFSTYDRDNDDSIGINCAEVGRGGWWFGDCASQQDSGVNLNGEYSLLDHPDYYIYQENLAIVRDDGVKLVYNSQMKLRRFTPNDCPNLYHFGIEGSGVYTIYPLRRSNRMRVYCDMDTEPKDWIVFQKRFDGSVNFTRNWTDYKDGFGDLSGEFWLGNEKLRLLTSTNNWKLRVDLEDDKGMNETITVDSFSIQGRDFTLDRDSPASDFPQFNKQKFSTYDKDNDDVEDSNCAAKQKGGWWFGNCCDAIQCSLNGKYHRGGSRGFQWAGWTNHNIVKCEMKLRRY</sequence>
<organism evidence="4 5">
    <name type="scientific">Patiria miniata</name>
    <name type="common">Bat star</name>
    <name type="synonym">Asterina miniata</name>
    <dbReference type="NCBI Taxonomy" id="46514"/>
    <lineage>
        <taxon>Eukaryota</taxon>
        <taxon>Metazoa</taxon>
        <taxon>Echinodermata</taxon>
        <taxon>Eleutherozoa</taxon>
        <taxon>Asterozoa</taxon>
        <taxon>Asteroidea</taxon>
        <taxon>Valvatacea</taxon>
        <taxon>Valvatida</taxon>
        <taxon>Asterinidae</taxon>
        <taxon>Patiria</taxon>
    </lineage>
</organism>
<name>A0A914AC80_PATMI</name>
<dbReference type="PROSITE" id="PS50026">
    <property type="entry name" value="EGF_3"/>
    <property type="match status" value="1"/>
</dbReference>
<protein>
    <submittedName>
        <fullName evidence="4">Uncharacterized protein</fullName>
    </submittedName>
</protein>
<feature type="domain" description="EGF-like" evidence="2">
    <location>
        <begin position="113"/>
        <end position="148"/>
    </location>
</feature>
<dbReference type="PROSITE" id="PS51406">
    <property type="entry name" value="FIBRINOGEN_C_2"/>
    <property type="match status" value="2"/>
</dbReference>
<evidence type="ECO:0000313" key="5">
    <source>
        <dbReference type="Proteomes" id="UP000887568"/>
    </source>
</evidence>
<feature type="domain" description="Fibrinogen C-terminal" evidence="3">
    <location>
        <begin position="144"/>
        <end position="329"/>
    </location>
</feature>
<dbReference type="InterPro" id="IPR014716">
    <property type="entry name" value="Fibrinogen_a/b/g_C_1"/>
</dbReference>
<dbReference type="SUPFAM" id="SSF57196">
    <property type="entry name" value="EGF/Laminin"/>
    <property type="match status" value="1"/>
</dbReference>
<evidence type="ECO:0000313" key="4">
    <source>
        <dbReference type="EnsemblMetazoa" id="XP_038061076.1"/>
    </source>
</evidence>